<dbReference type="Proteomes" id="UP000345637">
    <property type="component" value="Unassembled WGS sequence"/>
</dbReference>
<accession>A0A485B1A6</accession>
<dbReference type="InterPro" id="IPR056147">
    <property type="entry name" value="NQRA_N"/>
</dbReference>
<dbReference type="GO" id="GO:0006814">
    <property type="term" value="P:sodium ion transport"/>
    <property type="evidence" value="ECO:0007669"/>
    <property type="project" value="InterPro"/>
</dbReference>
<dbReference type="EMBL" id="CAADJE010000023">
    <property type="protein sequence ID" value="VFS67557.1"/>
    <property type="molecule type" value="Genomic_DNA"/>
</dbReference>
<dbReference type="PANTHER" id="PTHR37839:SF1">
    <property type="entry name" value="NA(+)-TRANSLOCATING NADH-QUINONE REDUCTASE SUBUNIT A"/>
    <property type="match status" value="1"/>
</dbReference>
<dbReference type="Pfam" id="PF05896">
    <property type="entry name" value="NQRA_N"/>
    <property type="match status" value="1"/>
</dbReference>
<evidence type="ECO:0000259" key="1">
    <source>
        <dbReference type="Pfam" id="PF05896"/>
    </source>
</evidence>
<dbReference type="PANTHER" id="PTHR37839">
    <property type="entry name" value="NA(+)-TRANSLOCATING NADH-QUINONE REDUCTASE SUBUNIT A"/>
    <property type="match status" value="1"/>
</dbReference>
<dbReference type="GO" id="GO:0016655">
    <property type="term" value="F:oxidoreductase activity, acting on NAD(P)H, quinone or similar compound as acceptor"/>
    <property type="evidence" value="ECO:0007669"/>
    <property type="project" value="InterPro"/>
</dbReference>
<evidence type="ECO:0000313" key="3">
    <source>
        <dbReference type="Proteomes" id="UP000345637"/>
    </source>
</evidence>
<dbReference type="InterPro" id="IPR008703">
    <property type="entry name" value="NqrA"/>
</dbReference>
<sequence length="98" mass="10358">MRPSMAVREGDRVQKGQILFEDKKNPGVCFTAPAAGVISAIHRGERRVLQSIVIDVDGDEAVSFPPLCAGRSGWIGAGNRAAAAADFRPMDGISHPSV</sequence>
<gene>
    <name evidence="2" type="primary">nqrA_1</name>
    <name evidence="2" type="ORF">NCTC12998_03362</name>
</gene>
<protein>
    <submittedName>
        <fullName evidence="2">Na(+)-translocating NADH-quinone reductase subunit A</fullName>
        <ecNumber evidence="2">1.6.5.-</ecNumber>
    </submittedName>
</protein>
<evidence type="ECO:0000313" key="2">
    <source>
        <dbReference type="EMBL" id="VFS67557.1"/>
    </source>
</evidence>
<proteinExistence type="predicted"/>
<organism evidence="2 3">
    <name type="scientific">Raoultella planticola</name>
    <name type="common">Klebsiella planticola</name>
    <dbReference type="NCBI Taxonomy" id="575"/>
    <lineage>
        <taxon>Bacteria</taxon>
        <taxon>Pseudomonadati</taxon>
        <taxon>Pseudomonadota</taxon>
        <taxon>Gammaproteobacteria</taxon>
        <taxon>Enterobacterales</taxon>
        <taxon>Enterobacteriaceae</taxon>
        <taxon>Klebsiella/Raoultella group</taxon>
        <taxon>Raoultella</taxon>
    </lineage>
</organism>
<keyword evidence="2" id="KW-0560">Oxidoreductase</keyword>
<name>A0A485B1A6_RAOPL</name>
<reference evidence="2 3" key="1">
    <citation type="submission" date="2019-03" db="EMBL/GenBank/DDBJ databases">
        <authorList>
            <consortium name="Pathogen Informatics"/>
        </authorList>
    </citation>
    <scope>NUCLEOTIDE SEQUENCE [LARGE SCALE GENOMIC DNA]</scope>
    <source>
        <strain evidence="2 3">NCTC12998</strain>
    </source>
</reference>
<feature type="domain" description="NqrA N-terminal barrel-sandwich hybrid" evidence="1">
    <location>
        <begin position="1"/>
        <end position="57"/>
    </location>
</feature>
<dbReference type="AlphaFoldDB" id="A0A485B1A6"/>
<dbReference type="EC" id="1.6.5.-" evidence="2"/>